<evidence type="ECO:0000313" key="3">
    <source>
        <dbReference type="Proteomes" id="UP000032809"/>
    </source>
</evidence>
<protein>
    <recommendedName>
        <fullName evidence="1">Anhydro-N-acetylmuramic acid kinase</fullName>
        <ecNumber evidence="1">2.7.1.170</ecNumber>
    </recommendedName>
    <alternativeName>
        <fullName evidence="1">AnhMurNAc kinase</fullName>
    </alternativeName>
</protein>
<dbReference type="GO" id="GO:0097175">
    <property type="term" value="P:1,6-anhydro-N-acetyl-beta-muramic acid catabolic process"/>
    <property type="evidence" value="ECO:0007669"/>
    <property type="project" value="UniProtKB-UniRule"/>
</dbReference>
<dbReference type="HOGENOM" id="CLU_038782_1_0_0"/>
<dbReference type="NCBIfam" id="NF007148">
    <property type="entry name" value="PRK09585.3-2"/>
    <property type="match status" value="1"/>
</dbReference>
<comment type="function">
    <text evidence="1">Catalyzes the specific phosphorylation of 1,6-anhydro-N-acetylmuramic acid (anhMurNAc) with the simultaneous cleavage of the 1,6-anhydro ring, generating MurNAc-6-P. Is required for the utilization of anhMurNAc either imported from the medium or derived from its own cell wall murein, and thus plays a role in cell wall recycling.</text>
</comment>
<feature type="binding site" evidence="1">
    <location>
        <begin position="9"/>
        <end position="16"/>
    </location>
    <ligand>
        <name>ATP</name>
        <dbReference type="ChEBI" id="CHEBI:30616"/>
    </ligand>
</feature>
<dbReference type="GO" id="GO:0016773">
    <property type="term" value="F:phosphotransferase activity, alcohol group as acceptor"/>
    <property type="evidence" value="ECO:0007669"/>
    <property type="project" value="UniProtKB-UniRule"/>
</dbReference>
<comment type="pathway">
    <text evidence="1">Amino-sugar metabolism; 1,6-anhydro-N-acetylmuramate degradation.</text>
</comment>
<dbReference type="GO" id="GO:0006040">
    <property type="term" value="P:amino sugar metabolic process"/>
    <property type="evidence" value="ECO:0007669"/>
    <property type="project" value="InterPro"/>
</dbReference>
<dbReference type="GO" id="GO:0016301">
    <property type="term" value="F:kinase activity"/>
    <property type="evidence" value="ECO:0007669"/>
    <property type="project" value="UniProtKB-KW"/>
</dbReference>
<dbReference type="HAMAP" id="MF_01270">
    <property type="entry name" value="AnhMurNAc_kinase"/>
    <property type="match status" value="1"/>
</dbReference>
<proteinExistence type="inferred from homology"/>
<comment type="catalytic activity">
    <reaction evidence="1">
        <text>1,6-anhydro-N-acetyl-beta-muramate + ATP + H2O = N-acetyl-D-muramate 6-phosphate + ADP + H(+)</text>
        <dbReference type="Rhea" id="RHEA:24952"/>
        <dbReference type="ChEBI" id="CHEBI:15377"/>
        <dbReference type="ChEBI" id="CHEBI:15378"/>
        <dbReference type="ChEBI" id="CHEBI:30616"/>
        <dbReference type="ChEBI" id="CHEBI:58690"/>
        <dbReference type="ChEBI" id="CHEBI:58722"/>
        <dbReference type="ChEBI" id="CHEBI:456216"/>
        <dbReference type="EC" id="2.7.1.170"/>
    </reaction>
</comment>
<dbReference type="PANTHER" id="PTHR30605:SF0">
    <property type="entry name" value="ANHYDRO-N-ACETYLMURAMIC ACID KINASE"/>
    <property type="match status" value="1"/>
</dbReference>
<dbReference type="InterPro" id="IPR043129">
    <property type="entry name" value="ATPase_NBD"/>
</dbReference>
<keyword evidence="1" id="KW-0119">Carbohydrate metabolism</keyword>
<dbReference type="Pfam" id="PF03702">
    <property type="entry name" value="AnmK"/>
    <property type="match status" value="1"/>
</dbReference>
<dbReference type="GO" id="GO:0009254">
    <property type="term" value="P:peptidoglycan turnover"/>
    <property type="evidence" value="ECO:0007669"/>
    <property type="project" value="UniProtKB-UniRule"/>
</dbReference>
<evidence type="ECO:0000313" key="2">
    <source>
        <dbReference type="EMBL" id="CEP78783.1"/>
    </source>
</evidence>
<keyword evidence="3" id="KW-1185">Reference proteome</keyword>
<evidence type="ECO:0000256" key="1">
    <source>
        <dbReference type="HAMAP-Rule" id="MF_01270"/>
    </source>
</evidence>
<keyword evidence="1 2" id="KW-0808">Transferase</keyword>
<comment type="pathway">
    <text evidence="1">Cell wall biogenesis; peptidoglycan recycling.</text>
</comment>
<dbReference type="PANTHER" id="PTHR30605">
    <property type="entry name" value="ANHYDRO-N-ACETYLMURAMIC ACID KINASE"/>
    <property type="match status" value="1"/>
</dbReference>
<dbReference type="UniPathway" id="UPA00343"/>
<keyword evidence="1 2" id="KW-0418">Kinase</keyword>
<dbReference type="SUPFAM" id="SSF53067">
    <property type="entry name" value="Actin-like ATPase domain"/>
    <property type="match status" value="1"/>
</dbReference>
<keyword evidence="1" id="KW-0067">ATP-binding</keyword>
<dbReference type="RefSeq" id="WP_045088165.1">
    <property type="nucleotide sequence ID" value="NZ_LN824141.1"/>
</dbReference>
<reference evidence="3" key="1">
    <citation type="submission" date="2014-11" db="EMBL/GenBank/DDBJ databases">
        <authorList>
            <person name="Wibberg D."/>
        </authorList>
    </citation>
    <scope>NUCLEOTIDE SEQUENCE [LARGE SCALE GENOMIC DNA]</scope>
    <source>
        <strain evidence="3">L3</strain>
    </source>
</reference>
<dbReference type="EC" id="2.7.1.170" evidence="1"/>
<gene>
    <name evidence="1 2" type="primary">anmK</name>
    <name evidence="2" type="ORF">DTL3_1492</name>
</gene>
<comment type="similarity">
    <text evidence="1">Belongs to the anhydro-N-acetylmuramic acid kinase family.</text>
</comment>
<dbReference type="CDD" id="cd24050">
    <property type="entry name" value="ASKHA_NBD_ANMK"/>
    <property type="match status" value="1"/>
</dbReference>
<dbReference type="KEGG" id="dtn:DTL3_1492"/>
<dbReference type="UniPathway" id="UPA00544"/>
<dbReference type="PATRIC" id="fig|1006576.9.peg.1489"/>
<name>A0A0C7NZS8_DEFTU</name>
<organism evidence="2 3">
    <name type="scientific">Defluviitoga tunisiensis</name>
    <dbReference type="NCBI Taxonomy" id="1006576"/>
    <lineage>
        <taxon>Bacteria</taxon>
        <taxon>Thermotogati</taxon>
        <taxon>Thermotogota</taxon>
        <taxon>Thermotogae</taxon>
        <taxon>Petrotogales</taxon>
        <taxon>Petrotogaceae</taxon>
        <taxon>Defluviitoga</taxon>
    </lineage>
</organism>
<dbReference type="InterPro" id="IPR005338">
    <property type="entry name" value="Anhydro_N_Ac-Mur_kinase"/>
</dbReference>
<keyword evidence="1" id="KW-0547">Nucleotide-binding</keyword>
<dbReference type="STRING" id="1006576.DTL3_1492"/>
<dbReference type="NCBIfam" id="NF007142">
    <property type="entry name" value="PRK09585.2-1"/>
    <property type="match status" value="1"/>
</dbReference>
<sequence>MYVVGLMSGTSLDGIDTALIDISEISSNDFDVKVINFINTPYDNLTRNKILECCDPKTGSVDKICRLNFELGELFAKSVEKIASLTNIKLSNIELIGSHGQTIYHDVENDYVSSLQIGEAGVIAQRTGITTISNFRARDIAAGGQGAPLVPYVDYILFKSNQYNRVLQNIGGIGNYTYIPKNGKIEDIQGTDTGPGNMLIDGVIQILTNGEKTFDKDGEMAIKGTVSTELLNELKKHPFISKKAPKTTGREAFGLNYARKIVNIGKELHLSNEDIIATVTNFTAFTIVDAYQRFIRNKIDQIIISGGGSYNPTLILMIKSYVKMLLGENVVVMILEQLGYSSDAKEAVAFAILAYQTFKRRCNNVPQITGAKYSVILGDITP</sequence>
<dbReference type="Gene3D" id="3.30.420.40">
    <property type="match status" value="2"/>
</dbReference>
<dbReference type="AlphaFoldDB" id="A0A0C7NZS8"/>
<dbReference type="GO" id="GO:0005524">
    <property type="term" value="F:ATP binding"/>
    <property type="evidence" value="ECO:0007669"/>
    <property type="project" value="UniProtKB-UniRule"/>
</dbReference>
<dbReference type="OrthoDB" id="9763949at2"/>
<dbReference type="Proteomes" id="UP000032809">
    <property type="component" value="Chromosome I"/>
</dbReference>
<dbReference type="EMBL" id="LN824141">
    <property type="protein sequence ID" value="CEP78783.1"/>
    <property type="molecule type" value="Genomic_DNA"/>
</dbReference>
<accession>A0A0C7NZS8</accession>